<gene>
    <name evidence="1" type="ORF">KEC16_14150</name>
</gene>
<dbReference type="Pfam" id="PF06945">
    <property type="entry name" value="DUF1289"/>
    <property type="match status" value="1"/>
</dbReference>
<reference evidence="1 2" key="1">
    <citation type="submission" date="2021-04" db="EMBL/GenBank/DDBJ databases">
        <title>Magnetospirillum sulfuroxidans sp. nov., a facultative chemolithoautotrophic sulfur-oxidizing alphaproteobacterium isolated from freshwater sediment and proposals for Paramagetospirillum gen. nov., and Magnetospirillaceae fam. nov.</title>
        <authorList>
            <person name="Koziaeva V."/>
            <person name="Geelhoed J.S."/>
            <person name="Sorokin D.Y."/>
            <person name="Grouzdev D.S."/>
        </authorList>
    </citation>
    <scope>NUCLEOTIDE SEQUENCE [LARGE SCALE GENOMIC DNA]</scope>
    <source>
        <strain evidence="1 2">J10</strain>
    </source>
</reference>
<proteinExistence type="predicted"/>
<dbReference type="Proteomes" id="UP000680714">
    <property type="component" value="Unassembled WGS sequence"/>
</dbReference>
<name>A0ABS5IGK2_9PROT</name>
<keyword evidence="2" id="KW-1185">Reference proteome</keyword>
<evidence type="ECO:0000313" key="2">
    <source>
        <dbReference type="Proteomes" id="UP000680714"/>
    </source>
</evidence>
<accession>A0ABS5IGK2</accession>
<evidence type="ECO:0000313" key="1">
    <source>
        <dbReference type="EMBL" id="MBR9972863.1"/>
    </source>
</evidence>
<organism evidence="1 2">
    <name type="scientific">Magnetospirillum sulfuroxidans</name>
    <dbReference type="NCBI Taxonomy" id="611300"/>
    <lineage>
        <taxon>Bacteria</taxon>
        <taxon>Pseudomonadati</taxon>
        <taxon>Pseudomonadota</taxon>
        <taxon>Alphaproteobacteria</taxon>
        <taxon>Rhodospirillales</taxon>
        <taxon>Rhodospirillaceae</taxon>
        <taxon>Magnetospirillum</taxon>
    </lineage>
</organism>
<dbReference type="PANTHER" id="PTHR35175:SF2">
    <property type="entry name" value="DUF1289 DOMAIN-CONTAINING PROTEIN"/>
    <property type="match status" value="1"/>
</dbReference>
<comment type="caution">
    <text evidence="1">The sequence shown here is derived from an EMBL/GenBank/DDBJ whole genome shotgun (WGS) entry which is preliminary data.</text>
</comment>
<dbReference type="InterPro" id="IPR010710">
    <property type="entry name" value="DUF1289"/>
</dbReference>
<protein>
    <submittedName>
        <fullName evidence="1">DUF1289 domain-containing protein</fullName>
    </submittedName>
</protein>
<dbReference type="PANTHER" id="PTHR35175">
    <property type="entry name" value="DUF1289 DOMAIN-CONTAINING PROTEIN"/>
    <property type="match status" value="1"/>
</dbReference>
<dbReference type="EMBL" id="JAGTUF010000014">
    <property type="protein sequence ID" value="MBR9972863.1"/>
    <property type="molecule type" value="Genomic_DNA"/>
</dbReference>
<sequence>MSVESPCISVCQIDDDGYCIGCGRTIEEIRGWKRSSDDEKTEVLSRVAERQGPAQ</sequence>